<dbReference type="Gene3D" id="3.90.79.10">
    <property type="entry name" value="Nucleoside Triphosphate Pyrophosphohydrolase"/>
    <property type="match status" value="1"/>
</dbReference>
<feature type="domain" description="Nudix hydrolase" evidence="3">
    <location>
        <begin position="101"/>
        <end position="170"/>
    </location>
</feature>
<accession>A0A4R4TLZ8</accession>
<dbReference type="CDD" id="cd03424">
    <property type="entry name" value="NUDIX_ADPRase_Nudt5_UGPPase_Nudt14"/>
    <property type="match status" value="1"/>
</dbReference>
<evidence type="ECO:0000259" key="3">
    <source>
        <dbReference type="Pfam" id="PF00293"/>
    </source>
</evidence>
<dbReference type="Pfam" id="PF00293">
    <property type="entry name" value="NUDIX"/>
    <property type="match status" value="1"/>
</dbReference>
<evidence type="ECO:0000313" key="4">
    <source>
        <dbReference type="EMBL" id="TDC79088.1"/>
    </source>
</evidence>
<dbReference type="PANTHER" id="PTHR11839">
    <property type="entry name" value="UDP/ADP-SUGAR PYROPHOSPHATASE"/>
    <property type="match status" value="1"/>
</dbReference>
<dbReference type="GO" id="GO:0016787">
    <property type="term" value="F:hydrolase activity"/>
    <property type="evidence" value="ECO:0007669"/>
    <property type="project" value="UniProtKB-KW"/>
</dbReference>
<name>A0A4R4TLZ8_9ACTN</name>
<dbReference type="OrthoDB" id="9806150at2"/>
<dbReference type="Proteomes" id="UP000295345">
    <property type="component" value="Unassembled WGS sequence"/>
</dbReference>
<proteinExistence type="predicted"/>
<dbReference type="InterPro" id="IPR000086">
    <property type="entry name" value="NUDIX_hydrolase_dom"/>
</dbReference>
<keyword evidence="2 4" id="KW-0378">Hydrolase</keyword>
<keyword evidence="5" id="KW-1185">Reference proteome</keyword>
<comment type="cofactor">
    <cofactor evidence="1">
        <name>Mg(2+)</name>
        <dbReference type="ChEBI" id="CHEBI:18420"/>
    </cofactor>
</comment>
<organism evidence="4 5">
    <name type="scientific">Streptomyces hainanensis</name>
    <dbReference type="NCBI Taxonomy" id="402648"/>
    <lineage>
        <taxon>Bacteria</taxon>
        <taxon>Bacillati</taxon>
        <taxon>Actinomycetota</taxon>
        <taxon>Actinomycetes</taxon>
        <taxon>Kitasatosporales</taxon>
        <taxon>Streptomycetaceae</taxon>
        <taxon>Streptomyces</taxon>
    </lineage>
</organism>
<gene>
    <name evidence="4" type="ORF">E1283_03540</name>
</gene>
<protein>
    <submittedName>
        <fullName evidence="4">NUDIX hydrolase</fullName>
    </submittedName>
</protein>
<dbReference type="RefSeq" id="WP_132816370.1">
    <property type="nucleotide sequence ID" value="NZ_SMKI01000022.1"/>
</dbReference>
<dbReference type="AlphaFoldDB" id="A0A4R4TLZ8"/>
<evidence type="ECO:0000313" key="5">
    <source>
        <dbReference type="Proteomes" id="UP000295345"/>
    </source>
</evidence>
<sequence>MTCPSTDPQRSAGGPEAALTSYHRLREARAELFANAPGGIEVLTAPEDVRAARHAAEAASGTSEPVGVVYADRFVTVVRDAVRFPDGHLGLYVRVLPTATGPAVVVLPLLGDGCDVVLVEHYRHATRRWHLEAPRGFGENTSGEETAARELAEELGTRARSLVRLGSLHPDTGLLGSQVELFAARVDRIGPLERAEGIRRALTVSAAEAEAMIADGRLTDAFTIAALSQARLAGLLG</sequence>
<evidence type="ECO:0000256" key="1">
    <source>
        <dbReference type="ARBA" id="ARBA00001946"/>
    </source>
</evidence>
<dbReference type="GO" id="GO:0019693">
    <property type="term" value="P:ribose phosphate metabolic process"/>
    <property type="evidence" value="ECO:0007669"/>
    <property type="project" value="TreeGrafter"/>
</dbReference>
<evidence type="ECO:0000256" key="2">
    <source>
        <dbReference type="ARBA" id="ARBA00022801"/>
    </source>
</evidence>
<dbReference type="SUPFAM" id="SSF55811">
    <property type="entry name" value="Nudix"/>
    <property type="match status" value="1"/>
</dbReference>
<dbReference type="InterPro" id="IPR015797">
    <property type="entry name" value="NUDIX_hydrolase-like_dom_sf"/>
</dbReference>
<dbReference type="GO" id="GO:0006753">
    <property type="term" value="P:nucleoside phosphate metabolic process"/>
    <property type="evidence" value="ECO:0007669"/>
    <property type="project" value="TreeGrafter"/>
</dbReference>
<reference evidence="4 5" key="1">
    <citation type="submission" date="2019-03" db="EMBL/GenBank/DDBJ databases">
        <title>Draft genome sequences of novel Actinobacteria.</title>
        <authorList>
            <person name="Sahin N."/>
            <person name="Ay H."/>
            <person name="Saygin H."/>
        </authorList>
    </citation>
    <scope>NUCLEOTIDE SEQUENCE [LARGE SCALE GENOMIC DNA]</scope>
    <source>
        <strain evidence="4 5">DSM 41900</strain>
    </source>
</reference>
<comment type="caution">
    <text evidence="4">The sequence shown here is derived from an EMBL/GenBank/DDBJ whole genome shotgun (WGS) entry which is preliminary data.</text>
</comment>
<dbReference type="EMBL" id="SMKI01000022">
    <property type="protein sequence ID" value="TDC79088.1"/>
    <property type="molecule type" value="Genomic_DNA"/>
</dbReference>
<dbReference type="PANTHER" id="PTHR11839:SF18">
    <property type="entry name" value="NUDIX HYDROLASE DOMAIN-CONTAINING PROTEIN"/>
    <property type="match status" value="1"/>
</dbReference>